<dbReference type="InterPro" id="IPR052055">
    <property type="entry name" value="Hepadnavirus_pol/RT"/>
</dbReference>
<gene>
    <name evidence="2" type="ORF">APZ42_027790</name>
</gene>
<dbReference type="Pfam" id="PF00078">
    <property type="entry name" value="RVT_1"/>
    <property type="match status" value="1"/>
</dbReference>
<dbReference type="EMBL" id="LRGB01002244">
    <property type="protein sequence ID" value="KZS08309.1"/>
    <property type="molecule type" value="Genomic_DNA"/>
</dbReference>
<dbReference type="AlphaFoldDB" id="A0A164R3V1"/>
<comment type="caution">
    <text evidence="2">The sequence shown here is derived from an EMBL/GenBank/DDBJ whole genome shotgun (WGS) entry which is preliminary data.</text>
</comment>
<dbReference type="GO" id="GO:0071897">
    <property type="term" value="P:DNA biosynthetic process"/>
    <property type="evidence" value="ECO:0007669"/>
    <property type="project" value="UniProtKB-ARBA"/>
</dbReference>
<protein>
    <recommendedName>
        <fullName evidence="1">Reverse transcriptase domain-containing protein</fullName>
    </recommendedName>
</protein>
<dbReference type="InterPro" id="IPR043128">
    <property type="entry name" value="Rev_trsase/Diguanyl_cyclase"/>
</dbReference>
<proteinExistence type="predicted"/>
<dbReference type="SUPFAM" id="SSF56672">
    <property type="entry name" value="DNA/RNA polymerases"/>
    <property type="match status" value="1"/>
</dbReference>
<feature type="domain" description="Reverse transcriptase" evidence="1">
    <location>
        <begin position="479"/>
        <end position="613"/>
    </location>
</feature>
<dbReference type="PANTHER" id="PTHR33050:SF7">
    <property type="entry name" value="RIBONUCLEASE H"/>
    <property type="match status" value="1"/>
</dbReference>
<dbReference type="OrthoDB" id="6361724at2759"/>
<evidence type="ECO:0000259" key="1">
    <source>
        <dbReference type="PROSITE" id="PS50878"/>
    </source>
</evidence>
<dbReference type="Gene3D" id="3.30.70.270">
    <property type="match status" value="1"/>
</dbReference>
<accession>A0A164R3V1</accession>
<dbReference type="CDD" id="cd03714">
    <property type="entry name" value="RT_DIRS1"/>
    <property type="match status" value="1"/>
</dbReference>
<name>A0A164R3V1_9CRUS</name>
<dbReference type="InterPro" id="IPR043502">
    <property type="entry name" value="DNA/RNA_pol_sf"/>
</dbReference>
<organism evidence="2 3">
    <name type="scientific">Daphnia magna</name>
    <dbReference type="NCBI Taxonomy" id="35525"/>
    <lineage>
        <taxon>Eukaryota</taxon>
        <taxon>Metazoa</taxon>
        <taxon>Ecdysozoa</taxon>
        <taxon>Arthropoda</taxon>
        <taxon>Crustacea</taxon>
        <taxon>Branchiopoda</taxon>
        <taxon>Diplostraca</taxon>
        <taxon>Cladocera</taxon>
        <taxon>Anomopoda</taxon>
        <taxon>Daphniidae</taxon>
        <taxon>Daphnia</taxon>
    </lineage>
</organism>
<dbReference type="InterPro" id="IPR000477">
    <property type="entry name" value="RT_dom"/>
</dbReference>
<evidence type="ECO:0000313" key="3">
    <source>
        <dbReference type="Proteomes" id="UP000076858"/>
    </source>
</evidence>
<reference evidence="2 3" key="1">
    <citation type="submission" date="2016-03" db="EMBL/GenBank/DDBJ databases">
        <title>EvidentialGene: Evidence-directed Construction of Genes on Genomes.</title>
        <authorList>
            <person name="Gilbert D.G."/>
            <person name="Choi J.-H."/>
            <person name="Mockaitis K."/>
            <person name="Colbourne J."/>
            <person name="Pfrender M."/>
        </authorList>
    </citation>
    <scope>NUCLEOTIDE SEQUENCE [LARGE SCALE GENOMIC DNA]</scope>
    <source>
        <strain evidence="2 3">Xinb3</strain>
        <tissue evidence="2">Complete organism</tissue>
    </source>
</reference>
<dbReference type="Proteomes" id="UP000076858">
    <property type="component" value="Unassembled WGS sequence"/>
</dbReference>
<evidence type="ECO:0000313" key="2">
    <source>
        <dbReference type="EMBL" id="KZS08309.1"/>
    </source>
</evidence>
<dbReference type="PANTHER" id="PTHR33050">
    <property type="entry name" value="REVERSE TRANSCRIPTASE DOMAIN-CONTAINING PROTEIN"/>
    <property type="match status" value="1"/>
</dbReference>
<dbReference type="PROSITE" id="PS50878">
    <property type="entry name" value="RT_POL"/>
    <property type="match status" value="1"/>
</dbReference>
<dbReference type="Gene3D" id="3.10.10.10">
    <property type="entry name" value="HIV Type 1 Reverse Transcriptase, subunit A, domain 1"/>
    <property type="match status" value="1"/>
</dbReference>
<sequence>MYYRSQKTKFDGVRSTCISMLCITGMQNRTLVARFRGAMVARLTLDQESDSYSRTTIFRLLGRVNNLTIIFLLYFNLNGVEHLHFSSSKVIQKLATPIASSRRPIELALQNVFSSCQGETMAPPLSVSSSDSAKRQRALESRDVNRAIANGSSKGDTLSVFRRVQTVKNMRTLSFLVVLTNGMPYFEAWQEEITPKRLRDDNEDGSPANVCMLSRSHVLEIRRWMQYGIDSKSEGITLRSSYKPTFEGKYELMAPSLDPSMARKWLRNVGEYSDRAKLKDYWEKQLLSVQRKVKDVMEPLLFLLGSMPANCDAELPVGTATHLLGYVFSHISKLRRSNAMRHIAPKFSGRTQMQEWTKSDAPAVLNLAVEAAIEIARAITVMAGRPTSDQAGIGISASIDRRARTRRGSRDKVGARLSLFYEAWNSITNDHWVLKIIKSGNLIEFSHLPVPNSPIACYLDADKSALCDLEIGTLLTKGAVVKATSHEEGAVYSSLFVIRKKTPNKWHAIFNCKFLNSFVQYEHFKMEGLDSAKYLIRRNDWLIKLDLHDAYYLVSIAQEHHKFLRFVGKDVFYQYICLPFGLSSAPRVFTKLLKPLVARLRAMGIRLIIYLDD</sequence>
<keyword evidence="3" id="KW-1185">Reference proteome</keyword>